<keyword evidence="2" id="KW-0732">Signal</keyword>
<name>A0AAN1GUX2_9RHOB</name>
<gene>
    <name evidence="3" type="ORF">PhaeoP13_03715</name>
</gene>
<evidence type="ECO:0000313" key="3">
    <source>
        <dbReference type="EMBL" id="ATG45597.1"/>
    </source>
</evidence>
<geneLocation type="plasmid" evidence="4">
    <name>pp13_b</name>
</geneLocation>
<feature type="chain" id="PRO_5042831241" evidence="2">
    <location>
        <begin position="42"/>
        <end position="84"/>
    </location>
</feature>
<proteinExistence type="predicted"/>
<sequence>MFVSAADGYSALARELHRKNSMKFTIILAALALTLSAPAFARETKGTEKQSAPESTADTQERSTGNGRGTRNTASTTRNKTPLL</sequence>
<keyword evidence="3" id="KW-0614">Plasmid</keyword>
<evidence type="ECO:0000256" key="2">
    <source>
        <dbReference type="SAM" id="SignalP"/>
    </source>
</evidence>
<organism evidence="3 4">
    <name type="scientific">Phaeobacter piscinae</name>
    <dbReference type="NCBI Taxonomy" id="1580596"/>
    <lineage>
        <taxon>Bacteria</taxon>
        <taxon>Pseudomonadati</taxon>
        <taxon>Pseudomonadota</taxon>
        <taxon>Alphaproteobacteria</taxon>
        <taxon>Rhodobacterales</taxon>
        <taxon>Roseobacteraceae</taxon>
        <taxon>Phaeobacter</taxon>
    </lineage>
</organism>
<evidence type="ECO:0000313" key="4">
    <source>
        <dbReference type="Proteomes" id="UP000218606"/>
    </source>
</evidence>
<dbReference type="EMBL" id="CP010769">
    <property type="protein sequence ID" value="ATG45597.1"/>
    <property type="molecule type" value="Genomic_DNA"/>
</dbReference>
<dbReference type="Proteomes" id="UP000218606">
    <property type="component" value="Plasmid pP13_b"/>
</dbReference>
<evidence type="ECO:0000256" key="1">
    <source>
        <dbReference type="SAM" id="MobiDB-lite"/>
    </source>
</evidence>
<feature type="signal peptide" evidence="2">
    <location>
        <begin position="1"/>
        <end position="41"/>
    </location>
</feature>
<reference evidence="3 4" key="1">
    <citation type="journal article" date="2017" name="Front. Microbiol.">
        <title>Phaeobacter piscinae sp. nov., a species of the Roseobacter group and potential aquaculture probiont.</title>
        <authorList>
            <person name="Sonnenschein E.C."/>
            <person name="Phippen C.B.W."/>
            <person name="Nielsen K.F."/>
            <person name="Mateiu R.V."/>
            <person name="Melchiorsen J."/>
            <person name="Gram L."/>
            <person name="Overmann J."/>
            <person name="Freese H.M."/>
        </authorList>
    </citation>
    <scope>NUCLEOTIDE SEQUENCE [LARGE SCALE GENOMIC DNA]</scope>
    <source>
        <strain evidence="3 4">P13</strain>
    </source>
</reference>
<feature type="compositionally biased region" description="Polar residues" evidence="1">
    <location>
        <begin position="49"/>
        <end position="84"/>
    </location>
</feature>
<feature type="region of interest" description="Disordered" evidence="1">
    <location>
        <begin position="42"/>
        <end position="84"/>
    </location>
</feature>
<dbReference type="AlphaFoldDB" id="A0AAN1GUX2"/>
<accession>A0AAN1GUX2</accession>
<protein>
    <submittedName>
        <fullName evidence="3">Uncharacterized protein</fullName>
    </submittedName>
</protein>